<proteinExistence type="predicted"/>
<reference evidence="1" key="1">
    <citation type="submission" date="2021-06" db="EMBL/GenBank/DDBJ databases">
        <title>Parelaphostrongylus tenuis whole genome reference sequence.</title>
        <authorList>
            <person name="Garwood T.J."/>
            <person name="Larsen P.A."/>
            <person name="Fountain-Jones N.M."/>
            <person name="Garbe J.R."/>
            <person name="Macchietto M.G."/>
            <person name="Kania S.A."/>
            <person name="Gerhold R.W."/>
            <person name="Richards J.E."/>
            <person name="Wolf T.M."/>
        </authorList>
    </citation>
    <scope>NUCLEOTIDE SEQUENCE</scope>
    <source>
        <strain evidence="1">MNPRO001-30</strain>
        <tissue evidence="1">Meninges</tissue>
    </source>
</reference>
<accession>A0AAD5M575</accession>
<comment type="caution">
    <text evidence="1">The sequence shown here is derived from an EMBL/GenBank/DDBJ whole genome shotgun (WGS) entry which is preliminary data.</text>
</comment>
<evidence type="ECO:0000313" key="2">
    <source>
        <dbReference type="Proteomes" id="UP001196413"/>
    </source>
</evidence>
<sequence length="87" mass="10314">MVGLPPLIPDWDESKICYEYLDEHPYHLFEYSKMGYKTMIAQDYSAGIVFYLNCLGFNRSEADHIWSEPHLEMMDYLEKFMNAYAGE</sequence>
<dbReference type="EMBL" id="JAHQIW010001041">
    <property type="protein sequence ID" value="KAJ1351290.1"/>
    <property type="molecule type" value="Genomic_DNA"/>
</dbReference>
<protein>
    <submittedName>
        <fullName evidence="1">Uncharacterized protein</fullName>
    </submittedName>
</protein>
<name>A0AAD5M575_PARTN</name>
<dbReference type="AlphaFoldDB" id="A0AAD5M575"/>
<gene>
    <name evidence="1" type="ORF">KIN20_007276</name>
</gene>
<keyword evidence="2" id="KW-1185">Reference proteome</keyword>
<dbReference type="Proteomes" id="UP001196413">
    <property type="component" value="Unassembled WGS sequence"/>
</dbReference>
<organism evidence="1 2">
    <name type="scientific">Parelaphostrongylus tenuis</name>
    <name type="common">Meningeal worm</name>
    <dbReference type="NCBI Taxonomy" id="148309"/>
    <lineage>
        <taxon>Eukaryota</taxon>
        <taxon>Metazoa</taxon>
        <taxon>Ecdysozoa</taxon>
        <taxon>Nematoda</taxon>
        <taxon>Chromadorea</taxon>
        <taxon>Rhabditida</taxon>
        <taxon>Rhabditina</taxon>
        <taxon>Rhabditomorpha</taxon>
        <taxon>Strongyloidea</taxon>
        <taxon>Metastrongylidae</taxon>
        <taxon>Parelaphostrongylus</taxon>
    </lineage>
</organism>
<evidence type="ECO:0000313" key="1">
    <source>
        <dbReference type="EMBL" id="KAJ1351290.1"/>
    </source>
</evidence>